<feature type="domain" description="Fibronectin type-III" evidence="5">
    <location>
        <begin position="2575"/>
        <end position="2672"/>
    </location>
</feature>
<sequence length="5687" mass="585232">MICRRPFVFLKKLLLSAALALLPAVVTAQEPAGIAPSFDASAATDGSITLALPTPVPNCSGGGACECEVLWDTGSGGAVSTPFYDGTCSPSTNPTSGAIAGGQPYRFLLRFRDGGPGGPVGTDSPIVTFYAAGAPNWGTKTLSISKRGSNAVKLTWGPGPDSTGGSPILGYVLEGRSGTTPPALSGAYTVVYDGSSEPTVTQYIASGLVSGDTYEYRLYAINIINYNDRENVNYVTARVAASITLESLLAADQSYVTPVPPTPIPAMATDPTNLAVQAVDPVTSHLLAKPTYGQLSDNNDGTYDLSFTPMKVGKYSLLVYALEPGGLYGQYWDNQWFYGAPFSQIQDATVSFDWGNLPLTSFASDFVSIRWTGFVLPAFTEEYTFYLDVDDSARLWVDDTMIIDKWTVCCQEFWGKIALTQNFYTPIRIDYREESGPAKIDLLWSSFSQPKQTIPSESLFRGAIILNVPHTVQTTPSSFLVQAKDAGGNNRADHVETFVADFSGPSSSSVLSVPHVSGANDGLYRVDYVLTTIGTYTVDVTLGGVAIKDSSFTLTASPGNVSPPNCEASGAALTTFVAGATQTFSLQLKDAYDNDVLTDSAGTVTCELRWTGYTRSAKLAWPDDTAALTTTYGEYFTGTATYTANGEYTVSFSALRQGGYQMHVKIDGTPIKNSPFSPTCDSAADVYAPLMEIRDAYGNLIETNAALTCTVTIGTDTGTCLSTSGPVVLGVYDISITPTVNTGTQDINIRINGVDVDASPYSVAISPGAIDPTKCEATGVALRTSGNVAGTTYKIQVQLKDTYSNDVLTNAGPITASLVSNPTLIVTYIANGLHTPRTHKGLMAFCMWVWGLVGVWEADLVSTVAGTETLTIQQGGTDIKDFPFTNMVFTPGPADAQASTCTLPANFPAGESTSFSCTPADANSNAVNDANLYYYVELKYLADGTKVTASATYDSATFDYDFAATLTQAGTYSVLLQLLSPGGLIAQYYRTTALTAIVTPILTDIRHTDEPAMEYTRVDATVDFTWSAEPIATAPADFFSVRWSGYLLPTVAGLHSIRVTADSGVRLHLGTSVTDTQANAGIWDIDQFSSNAAASETITRTLVDGLPYPLTVDYQHQTGTSSVSLYWASTTFAEQIVPATSLLYGLNVFGCGDRSDKRDGRSECGLYRADDRPVTTITLTDGNTDGVYDGSYTINTAGTYSLTITVDSASIVGSPFSVTVDPAATHVPSSLVAGSGISTAEAGVQASFTVTLRDQYLNNRNTAGTDAVTATSTGAAVTCTHTGSGVFECTYTENTAGSVDITPEVNGGAVGGASTVTVTNKAIDPSSPTTYTFPSTPTLTPPINLVLVTAPTQSVNFQAQDELGNALTDLTPIHLYCLLEGPAPLLEQPLAVTDAGSGLFAVAVTSTQSGAHELVCSVAAKGGLNAQYFQNMGWEGVPALTAIDTQVDFNWGTGLVGGGSADYASARWDGYIKFPEAANFVFTCTADEMCQVWLDGSLVVDLAAAGTLASSPIAVVDTRLYPLQVSYYEQEGTAHISLEWQGGASGTPGPVESITRTAPFAAGTIDLQWVPHVDDGNSAITGYKVERDDGAAGAFTDVTGSPFGPGVTTFSDSDAALADYTKAWRYRITPTNTNGDGTQTTITLNSAELPGAPAAPTVTAATTTSLTLSVAHPGSTGGAVLTDYHVYYDNGDGGYLVNKKSGTVAGDPETVTLTGLDDTLMYTIANTPDGVTLTHTLTGLPTPGYTYWIAVAAVNSAGEGPLSPETPLIASAVPTEVQSPAVSSQSTTSMTISWSPPVFPGAFSAPVTGYLVYVDDGAGGAIDTLVYDGTNVPSVTQATYADTSIVAGNPYRFSVKAINAVGEGPLLTTPLTVYAASVPGPPSTPTAVAAGTGLTQITVQWSAVTGADTGGSPILNYELARDDSPFGSWDDSLAPVTSPYTDLEPGAGWTDNDAHLYRVRAVNIVGNGAWSTEATLYNAVVPTAPTLSYVSSTDGSMSLSWTAGTSALPILGYQLFADSVLVYDGSVAPSVLSYTHTGLTAGHTHTYEVTAISAAGSSSMSAAVNLVVGRQPYGPSAPVLTSASTAAISFTWMGPSTVTGVPITAYTAERATDPTSTYADVAACTSLAPSVLSCTDNTVSPGVVYQYRVYGVNGVGDGSVKGDRSAYTIIPASNPLAAPASLARDSPPSSSTAITATWSSVTGATGYRLYADTGLNDALTLVYDGTSKPSVLTYTHSGLITGRTYRFAVSTLDNAGEGAQSGIQSFLAASLPSAPTAVTLVSSSATNIQLSWSPPTSTGGASSIDYTVYWDSGGGPTDTLSNSASVGTATTYDITGGLSAGDFYQTQIEASVTGLGTSPRTPISTFVAASLPTGASLTASTSPTERTKTSIGLTWSTPSTGGSPITGFVLHRNDGQGGAGFVEVATVSPSATAYTVTGLTNGYRYIFKLTTVTAAGSTDGAATAEILCAGPPAQPSPPTLVSSDNAPTAAITVAWVWPADDGGSPITGMQVQYDSAGTWTDIGAAVTFPTATLTHDDGGSGLTAGTLYTYRIIAKNAVPLDSDPSTSATFIAANVPDTPTITLASGGQSKTALQLEWAAPAGNGDAPFRYTLTQDDGNGGDFATVYTGPALSYTASPLTAGLTYRFQLVATNRAGDSAASSVFARTAASLPGAPTGLARTASTCGGTMVIGQPATLDLAWNAPADNGGCGLVDYEVYQDGVAIGTTGSGATSTYSVTTGILCGTAYSFTVKAENTCRTGEFGAASAQLLITGGTLPIAPTGLAGVAGSLTSVAFSWNAVPVGLSTGGSAILGYRLYLNDGQGGSLSLVFDGTYQPTVVSKTVTNMVTGYTYKAAVSAVNGVGEGPQSTAIDVVMAWKPSAPTGVQVASTGATTVDVSWTASTSDGGSPLASYTVHYAPDPYTGWSTSSTTGLETTRSISLLTAGTSYQFKLTATNDAAVSSDFSTVVQAIAGSVPPAPDTLTRVSTSETTMTVQWTYTSPSDAPITGYRLYVDRDGSGDFVLAYDGSSSPSMFQTTVTNLVCGTAYDMRVVGVSSIGEGAVFAATLTLATLPGPPQNLQVTLSNTGQIDLSWDPPIDTGCAAISQYRIYRDTGSGFSTLATQAGATYSDAATVAGSGTLHLYRVAARNAAFTTEFGAQTASLTAFDATVPDQVTGLSITATSRTTATLSWSAPADGGAPITQYSIQHDQGLLGDFTSTTLASTALIATILGLSTGLSHRFRVAAVNAVGTGAYSAEAVGVVASVPGAPDAPTLASIAVDDDVRVTWAAPSDDGGSVITGYKMYENTVLDYDGTGAPATLTQDLKCPSAGATVSYTVSAMNAAGEGPQSAASTRTCALEPGAPINFALKVNAAPGTLEPTDLRTPTSLFLEWDPPAAAPTDPITEYVLYRDNGLASGTYAETYRGSVAEYEDVGLVMGRTYRYRVSAVNTVGEGAATAVTAFQVLCVPRSPPYAPTATSRAPTAITLTWSAPTVDVGLPVTDYRVYRDGTFLAAVGSSATTYTDSTTAGGTSYVYRVIAENSEGLGFTSAESASIIAAAVPSATTFSGATATATTVSLTWNAATANGSPVTAYRLYINDGRGGDPLTRIYSGLATTYTATGLVSSRTYGFAVSAVNGVGEGAKSAVQNAQLCNTPSVPRNLRVAYRDDDEIWVQWDAPTDTGGCGIDSYTVNVDTVDVSTQTDLLYKDTGKATDTEFDYNVRANGPSLSSAATSDLTVRSATAPQAVTGVSVTSATSTAITLSWTDITASPANGGSAVTSYRIVINDGLGGSTFAQAVSPDDAGTPATTTVTLVPGRYYLLKVAAQNLVTTGNALNDQTLQFSSEVATYAAETPLPPADASLSATRTQPGKILFEWGVSTDTRGSPITRYELYENSPSTAVMAITDAATRSHLLEGCTPTTVYDIKVRAENAVGWGAYTSDTTFTCAIAPDAPAAPTRDASTSTSITVDWVAPATNGCAITTYTLYRATEFGTFASVSTANVLTFADTGLTTGVYYRYKVTATNCVGESADSPTVLIPAAGIPSAATALAMTTLTRSTATAQWTAPADTGGSPIVLYKLWSDNGGGGGSPFSTLVWSGSTAYTTTLTFTTGTAYQLEVETHNVVNQLYSVGGARSAILSWSAAVPPDAPTALAVKTADRGTASITMYWEDPADLGGMGAITNFDLQMDDGLGGSFSSVYTGAGVVDGSGYSHQETGLTLGLSYRFHIRAETAAGYGSFSSIVSGQVCSAPSAPQSLAVVSQSTALMTVSWSAPSDNGGCTVTGYLVLAGTTDPPTVQVADVDSSTLQLSYVPGAGNTDYFFLVRAKNWLTETVAAISGTDSAVLQVVSASIPDAPVAPTRSASTATEITLAVTDPSTGGSPLITPGFIVLKNDGLGGTTYTDHFSGTEQAGPTIAVSGLTTGRQYCFKYAAKNRLFADQSIADSAANYSPAACFYAADEPDPPTWATPQVVAGSQTQTGLTLDWEAPGSSGGMPIAGYRVYVDGATCASGSAPDYLLYDGSSNPSATQAAVSSLPTDTECTFAVTAINTATYESALSATYQVRIAAAPSTPTNFAVDTSAGGHNNQVDLTWTASASTGGAAPVEYTIRWDNGNFGALSNSVTGISGTSHSVTPLTLANFYRFTIEAVNNVPLSSAASSILITQVCEKPDAPTPTFTGHTDTSVVINWTPPANTGGTGVDIVGYRVYKDDCAGGAFLATPIHDGGSGVLTYTATGLTAGATCKFGLTSLNSVYESVQSGPHSVDISAVPTAPGTPTLTSVTNAGSDIDMVIGWTTATSADAITQDEVFSDNCAGGPITNSEFSGAPAVAHTKTGIAYGAVCRFQIQASNSNGAGPLSGIATFVASVTPGAPQSFAYASSTATSITVTWAAPNPVGHANEATLDRYEVLYTNLDTAVGPTTVTISPTTLTATLTGLTTTHQYQISVRACTINECSSNAGPINQYCGSLPDAPDPLSVSASTSNDITLGWTFTGSNGGMSVTSYSVLWSNNNFATSTADTAVGTSYVFTCASGGGQGLYSFKAAATTSVGTGAYTSAISWFCANPPTAPLAAPAVASQSTTAITVTLATPTALQLNNAPHTGYVLYWNDGLGGTDYDSRTITEPSAITQTITDWKGTPLSAGDTYRIKYIFVSSAGDGAESAELAAIAATVPDTPAMPTRVVTTTSTSDTAIEVSWIAPSDGGSPLTAYRLSWKLSTGPTFTDIDVTQAVTSDSVTVPTPGSSYHFKVYATNAVGDSAYSDVLVAKAAGVPDQPGSPPSRDLASSSVSGATCNLALTWTAPTVVELNEGTLTGYYLYRNNGGATAISATPTVDLSTTPSASSTTITSLTTGTTYKVTLSVVNEIGESQQSSEASLLCAVVPDTPTTPAVTGVVRGDGGYPTGNGEISLSWVAPDNKGDAITNYRIEVTETVGSGASEVVTLGSASTSTTLTAANFGATIMFDSAIPEGYTLTVAAYNSLGWGLYSAATSTVYLLETPNAPANLRRAATAAVNTQIDLEWDVPTDTGGAANTDLTYEIYGGNDCITMASLSTTETGGPVTVTYTESSLAPGTSRCYKVRAKNLENTWSPFSLTVTLRAAQLPDPPTGLVCNSPAGGQLDISWTPPASDGGSPLTRYVVSYTGPETPGPYLLNSATSDSFTTLISGGPYTVNLYAENEVGQEPTGDSCSVTIS</sequence>
<dbReference type="Proteomes" id="UP000041254">
    <property type="component" value="Unassembled WGS sequence"/>
</dbReference>
<feature type="domain" description="Fibronectin type-III" evidence="5">
    <location>
        <begin position="3951"/>
        <end position="4044"/>
    </location>
</feature>
<feature type="domain" description="Fibronectin type-III" evidence="5">
    <location>
        <begin position="3074"/>
        <end position="3167"/>
    </location>
</feature>
<feature type="repeat" description="Filamin" evidence="2">
    <location>
        <begin position="476"/>
        <end position="556"/>
    </location>
</feature>
<evidence type="ECO:0000313" key="8">
    <source>
        <dbReference type="Proteomes" id="UP000041254"/>
    </source>
</evidence>
<feature type="domain" description="Fibronectin type-III" evidence="5">
    <location>
        <begin position="2274"/>
        <end position="2373"/>
    </location>
</feature>
<dbReference type="PROSITE" id="PS50853">
    <property type="entry name" value="FN3"/>
    <property type="match status" value="33"/>
</dbReference>
<feature type="domain" description="Fibronectin type-III" evidence="5">
    <location>
        <begin position="4458"/>
        <end position="4566"/>
    </location>
</feature>
<feature type="chain" id="PRO_5005187832" evidence="4">
    <location>
        <begin position="29"/>
        <end position="5687"/>
    </location>
</feature>
<dbReference type="OrthoDB" id="504170at2759"/>
<feature type="domain" description="Fibronectin type-III" evidence="5">
    <location>
        <begin position="2074"/>
        <end position="2172"/>
    </location>
</feature>
<dbReference type="SMART" id="SM00758">
    <property type="entry name" value="PA14"/>
    <property type="match status" value="3"/>
</dbReference>
<dbReference type="PROSITE" id="PS51820">
    <property type="entry name" value="PA14"/>
    <property type="match status" value="3"/>
</dbReference>
<evidence type="ECO:0000256" key="2">
    <source>
        <dbReference type="PROSITE-ProRule" id="PRU00087"/>
    </source>
</evidence>
<feature type="domain" description="Fibronectin type-III" evidence="5">
    <location>
        <begin position="1773"/>
        <end position="1880"/>
    </location>
</feature>
<dbReference type="CDD" id="cd00063">
    <property type="entry name" value="FN3"/>
    <property type="match status" value="27"/>
</dbReference>
<feature type="domain" description="Fibronectin type-III" evidence="5">
    <location>
        <begin position="138"/>
        <end position="240"/>
    </location>
</feature>
<feature type="domain" description="Fibronectin type-III" evidence="5">
    <location>
        <begin position="2978"/>
        <end position="3073"/>
    </location>
</feature>
<feature type="domain" description="Fibronectin type-III" evidence="5">
    <location>
        <begin position="5599"/>
        <end position="5687"/>
    </location>
</feature>
<feature type="domain" description="Fibronectin type-III" evidence="5">
    <location>
        <begin position="4968"/>
        <end position="5062"/>
    </location>
</feature>
<feature type="domain" description="Fibronectin type-III" evidence="5">
    <location>
        <begin position="3372"/>
        <end position="3469"/>
    </location>
</feature>
<dbReference type="InterPro" id="IPR011658">
    <property type="entry name" value="PA14_dom"/>
</dbReference>
<feature type="domain" description="Fibronectin type-III" evidence="5">
    <location>
        <begin position="4868"/>
        <end position="4967"/>
    </location>
</feature>
<reference evidence="7 8" key="1">
    <citation type="submission" date="2014-11" db="EMBL/GenBank/DDBJ databases">
        <authorList>
            <person name="Zhu J."/>
            <person name="Qi W."/>
            <person name="Song R."/>
        </authorList>
    </citation>
    <scope>NUCLEOTIDE SEQUENCE [LARGE SCALE GENOMIC DNA]</scope>
</reference>
<dbReference type="SUPFAM" id="SSF56988">
    <property type="entry name" value="Anthrax protective antigen"/>
    <property type="match status" value="3"/>
</dbReference>
<feature type="domain" description="Fibronectin type-III" evidence="5">
    <location>
        <begin position="3742"/>
        <end position="3845"/>
    </location>
</feature>
<feature type="domain" description="Fibronectin type-III" evidence="5">
    <location>
        <begin position="2880"/>
        <end position="2977"/>
    </location>
</feature>
<feature type="domain" description="Fibronectin type-III" evidence="5">
    <location>
        <begin position="5274"/>
        <end position="5378"/>
    </location>
</feature>
<feature type="domain" description="Fibronectin type-III" evidence="5">
    <location>
        <begin position="3169"/>
        <end position="3266"/>
    </location>
</feature>
<feature type="domain" description="Fibronectin type-III" evidence="5">
    <location>
        <begin position="4147"/>
        <end position="4248"/>
    </location>
</feature>
<feature type="domain" description="Fibronectin type-III" evidence="5">
    <location>
        <begin position="3559"/>
        <end position="3656"/>
    </location>
</feature>
<dbReference type="PROSITE" id="PS50194">
    <property type="entry name" value="FILAMIN_REPEAT"/>
    <property type="match status" value="5"/>
</dbReference>
<feature type="repeat" description="Filamin" evidence="2">
    <location>
        <begin position="1185"/>
        <end position="1220"/>
    </location>
</feature>
<feature type="region of interest" description="Disordered" evidence="3">
    <location>
        <begin position="2377"/>
        <end position="2396"/>
    </location>
</feature>
<feature type="domain" description="Fibronectin type-III" evidence="5">
    <location>
        <begin position="5495"/>
        <end position="5596"/>
    </location>
</feature>
<feature type="domain" description="Fibronectin type-III" evidence="5">
    <location>
        <begin position="2778"/>
        <end position="2878"/>
    </location>
</feature>
<evidence type="ECO:0000256" key="1">
    <source>
        <dbReference type="ARBA" id="ARBA00022737"/>
    </source>
</evidence>
<feature type="repeat" description="Filamin" evidence="2">
    <location>
        <begin position="264"/>
        <end position="319"/>
    </location>
</feature>
<dbReference type="InterPro" id="IPR017868">
    <property type="entry name" value="Filamin/ABP280_repeat-like"/>
</dbReference>
<evidence type="ECO:0000256" key="4">
    <source>
        <dbReference type="SAM" id="SignalP"/>
    </source>
</evidence>
<protein>
    <submittedName>
        <fullName evidence="7">Uncharacterized protein</fullName>
    </submittedName>
</protein>
<evidence type="ECO:0000313" key="7">
    <source>
        <dbReference type="EMBL" id="CEL98343.1"/>
    </source>
</evidence>
<dbReference type="Pfam" id="PF00630">
    <property type="entry name" value="Filamin"/>
    <property type="match status" value="2"/>
</dbReference>
<feature type="domain" description="Fibronectin type-III" evidence="5">
    <location>
        <begin position="4666"/>
        <end position="4771"/>
    </location>
</feature>
<feature type="domain" description="Fibronectin type-III" evidence="5">
    <location>
        <begin position="5065"/>
        <end position="5169"/>
    </location>
</feature>
<feature type="domain" description="Fibronectin type-III" evidence="5">
    <location>
        <begin position="5173"/>
        <end position="5266"/>
    </location>
</feature>
<dbReference type="Pfam" id="PF00041">
    <property type="entry name" value="fn3"/>
    <property type="match status" value="17"/>
</dbReference>
<dbReference type="SUPFAM" id="SSF81296">
    <property type="entry name" value="E set domains"/>
    <property type="match status" value="2"/>
</dbReference>
<feature type="domain" description="Fibronectin type-III" evidence="5">
    <location>
        <begin position="1881"/>
        <end position="1983"/>
    </location>
</feature>
<dbReference type="Pfam" id="PF07691">
    <property type="entry name" value="PA14"/>
    <property type="match status" value="3"/>
</dbReference>
<dbReference type="Gene3D" id="2.60.40.10">
    <property type="entry name" value="Immunoglobulins"/>
    <property type="match status" value="45"/>
</dbReference>
<dbReference type="InterPro" id="IPR001298">
    <property type="entry name" value="Filamin/ABP280_rpt"/>
</dbReference>
<feature type="domain" description="Fibronectin type-III" evidence="5">
    <location>
        <begin position="3855"/>
        <end position="3950"/>
    </location>
</feature>
<dbReference type="PANTHER" id="PTHR13817">
    <property type="entry name" value="TITIN"/>
    <property type="match status" value="1"/>
</dbReference>
<dbReference type="InterPro" id="IPR036116">
    <property type="entry name" value="FN3_sf"/>
</dbReference>
<dbReference type="InterPro" id="IPR050964">
    <property type="entry name" value="Striated_Muscle_Regulatory"/>
</dbReference>
<name>A0A0G4ELN7_VITBC</name>
<dbReference type="SMART" id="SM00557">
    <property type="entry name" value="IG_FLMN"/>
    <property type="match status" value="2"/>
</dbReference>
<dbReference type="STRING" id="1169540.A0A0G4ELN7"/>
<dbReference type="VEuPathDB" id="CryptoDB:Vbra_5231"/>
<feature type="domain" description="Fibronectin type-III" evidence="5">
    <location>
        <begin position="3267"/>
        <end position="3359"/>
    </location>
</feature>
<dbReference type="PANTHER" id="PTHR13817:SF73">
    <property type="entry name" value="FIBRONECTIN TYPE-III DOMAIN-CONTAINING PROTEIN"/>
    <property type="match status" value="1"/>
</dbReference>
<keyword evidence="4" id="KW-0732">Signal</keyword>
<dbReference type="InterPro" id="IPR013783">
    <property type="entry name" value="Ig-like_fold"/>
</dbReference>
<feature type="domain" description="PA14" evidence="6">
    <location>
        <begin position="1419"/>
        <end position="1558"/>
    </location>
</feature>
<dbReference type="SUPFAM" id="SSF49265">
    <property type="entry name" value="Fibronectin type III"/>
    <property type="match status" value="22"/>
</dbReference>
<evidence type="ECO:0000259" key="5">
    <source>
        <dbReference type="PROSITE" id="PS50853"/>
    </source>
</evidence>
<evidence type="ECO:0000259" key="6">
    <source>
        <dbReference type="PROSITE" id="PS51820"/>
    </source>
</evidence>
<dbReference type="Gene3D" id="3.90.182.10">
    <property type="entry name" value="Toxin - Anthrax Protective Antigen,domain 1"/>
    <property type="match status" value="3"/>
</dbReference>
<organism evidence="7 8">
    <name type="scientific">Vitrella brassicaformis (strain CCMP3155)</name>
    <dbReference type="NCBI Taxonomy" id="1169540"/>
    <lineage>
        <taxon>Eukaryota</taxon>
        <taxon>Sar</taxon>
        <taxon>Alveolata</taxon>
        <taxon>Colpodellida</taxon>
        <taxon>Vitrellaceae</taxon>
        <taxon>Vitrella</taxon>
    </lineage>
</organism>
<accession>A0A0G4ELN7</accession>
<feature type="domain" description="PA14" evidence="6">
    <location>
        <begin position="979"/>
        <end position="1141"/>
    </location>
</feature>
<feature type="domain" description="Fibronectin type-III" evidence="5">
    <location>
        <begin position="2377"/>
        <end position="2484"/>
    </location>
</feature>
<feature type="domain" description="Fibronectin type-III" evidence="5">
    <location>
        <begin position="2178"/>
        <end position="2273"/>
    </location>
</feature>
<feature type="domain" description="Fibronectin type-III" evidence="5">
    <location>
        <begin position="1984"/>
        <end position="2071"/>
    </location>
</feature>
<evidence type="ECO:0000256" key="3">
    <source>
        <dbReference type="SAM" id="MobiDB-lite"/>
    </source>
</evidence>
<dbReference type="InParanoid" id="A0A0G4ELN7"/>
<dbReference type="EMBL" id="CDMY01000268">
    <property type="protein sequence ID" value="CEL98343.1"/>
    <property type="molecule type" value="Genomic_DNA"/>
</dbReference>
<dbReference type="InterPro" id="IPR037524">
    <property type="entry name" value="PA14/GLEYA"/>
</dbReference>
<keyword evidence="1" id="KW-0677">Repeat</keyword>
<feature type="domain" description="Fibronectin type-III" evidence="5">
    <location>
        <begin position="3470"/>
        <end position="3558"/>
    </location>
</feature>
<feature type="repeat" description="Filamin" evidence="2">
    <location>
        <begin position="558"/>
        <end position="680"/>
    </location>
</feature>
<dbReference type="InterPro" id="IPR014756">
    <property type="entry name" value="Ig_E-set"/>
</dbReference>
<dbReference type="OMA" id="ACTINEC"/>
<proteinExistence type="predicted"/>
<dbReference type="InterPro" id="IPR003961">
    <property type="entry name" value="FN3_dom"/>
</dbReference>
<keyword evidence="8" id="KW-1185">Reference proteome</keyword>
<feature type="domain" description="Fibronectin type-III" evidence="5">
    <location>
        <begin position="4569"/>
        <end position="4665"/>
    </location>
</feature>
<feature type="domain" description="Fibronectin type-III" evidence="5">
    <location>
        <begin position="4251"/>
        <end position="4352"/>
    </location>
</feature>
<dbReference type="SMART" id="SM00060">
    <property type="entry name" value="FN3"/>
    <property type="match status" value="41"/>
</dbReference>
<feature type="domain" description="PA14" evidence="6">
    <location>
        <begin position="322"/>
        <end position="458"/>
    </location>
</feature>
<feature type="signal peptide" evidence="4">
    <location>
        <begin position="1"/>
        <end position="28"/>
    </location>
</feature>
<feature type="repeat" description="Filamin" evidence="2">
    <location>
        <begin position="1222"/>
        <end position="1319"/>
    </location>
</feature>
<gene>
    <name evidence="7" type="ORF">Vbra_5231</name>
</gene>